<evidence type="ECO:0000313" key="1">
    <source>
        <dbReference type="EMBL" id="RHX85258.1"/>
    </source>
</evidence>
<name>A0A8B3CRP7_9LEPT</name>
<comment type="caution">
    <text evidence="1">The sequence shown here is derived from an EMBL/GenBank/DDBJ whole genome shotgun (WGS) entry which is preliminary data.</text>
</comment>
<evidence type="ECO:0000313" key="2">
    <source>
        <dbReference type="Proteomes" id="UP000266669"/>
    </source>
</evidence>
<protein>
    <submittedName>
        <fullName evidence="1">Uncharacterized protein</fullName>
    </submittedName>
</protein>
<organism evidence="1 2">
    <name type="scientific">Leptospira stimsonii</name>
    <dbReference type="NCBI Taxonomy" id="2202203"/>
    <lineage>
        <taxon>Bacteria</taxon>
        <taxon>Pseudomonadati</taxon>
        <taxon>Spirochaetota</taxon>
        <taxon>Spirochaetia</taxon>
        <taxon>Leptospirales</taxon>
        <taxon>Leptospiraceae</taxon>
        <taxon>Leptospira</taxon>
    </lineage>
</organism>
<proteinExistence type="predicted"/>
<sequence>MRVRSFFKKHLKKRKVKETKSSKGSHKFEIICFQERERTYPKIAITSGTLDLKTRESRPKFWITKQAFGGRETAKIG</sequence>
<reference evidence="2" key="1">
    <citation type="submission" date="2018-05" db="EMBL/GenBank/DDBJ databases">
        <title>Leptospira yasudae sp. nov. and Leptospira stimsonii sp. nov., two pathogenic species of the genus Leptospira isolated from environmental sources.</title>
        <authorList>
            <person name="Casanovas-Massana A."/>
            <person name="Hamond C."/>
            <person name="Santos L.A."/>
            <person name="Hacker K.P."/>
            <person name="Balassiano I."/>
            <person name="Medeiros M.A."/>
            <person name="Reis M.G."/>
            <person name="Ko A.I."/>
            <person name="Wunder E.A."/>
        </authorList>
    </citation>
    <scope>NUCLEOTIDE SEQUENCE [LARGE SCALE GENOMIC DNA]</scope>
    <source>
        <strain evidence="2">AMB6-RJ</strain>
    </source>
</reference>
<accession>A0A8B3CRP7</accession>
<dbReference type="EMBL" id="QHCS01000003">
    <property type="protein sequence ID" value="RHX85258.1"/>
    <property type="molecule type" value="Genomic_DNA"/>
</dbReference>
<dbReference type="Proteomes" id="UP000266669">
    <property type="component" value="Unassembled WGS sequence"/>
</dbReference>
<gene>
    <name evidence="1" type="ORF">DLM78_14155</name>
</gene>
<dbReference type="AlphaFoldDB" id="A0A8B3CRP7"/>